<proteinExistence type="predicted"/>
<evidence type="ECO:0000313" key="2">
    <source>
        <dbReference type="EMBL" id="WAH40624.1"/>
    </source>
</evidence>
<feature type="compositionally biased region" description="Polar residues" evidence="1">
    <location>
        <begin position="12"/>
        <end position="21"/>
    </location>
</feature>
<organism evidence="2 3">
    <name type="scientific">Alicyclobacillus fastidiosus</name>
    <dbReference type="NCBI Taxonomy" id="392011"/>
    <lineage>
        <taxon>Bacteria</taxon>
        <taxon>Bacillati</taxon>
        <taxon>Bacillota</taxon>
        <taxon>Bacilli</taxon>
        <taxon>Bacillales</taxon>
        <taxon>Alicyclobacillaceae</taxon>
        <taxon>Alicyclobacillus</taxon>
    </lineage>
</organism>
<keyword evidence="3" id="KW-1185">Reference proteome</keyword>
<feature type="region of interest" description="Disordered" evidence="1">
    <location>
        <begin position="1"/>
        <end position="23"/>
    </location>
</feature>
<evidence type="ECO:0000256" key="1">
    <source>
        <dbReference type="SAM" id="MobiDB-lite"/>
    </source>
</evidence>
<reference evidence="2" key="1">
    <citation type="submission" date="2022-08" db="EMBL/GenBank/DDBJ databases">
        <title>Alicyclobacillus fastidiosus DSM 17978, complete genome.</title>
        <authorList>
            <person name="Wang Q."/>
            <person name="Cai R."/>
            <person name="Wang Z."/>
        </authorList>
    </citation>
    <scope>NUCLEOTIDE SEQUENCE</scope>
    <source>
        <strain evidence="2">DSM 17978</strain>
    </source>
</reference>
<name>A0ABY6ZCK6_9BACL</name>
<gene>
    <name evidence="2" type="ORF">NZD89_20245</name>
</gene>
<accession>A0ABY6ZCK6</accession>
<dbReference type="Proteomes" id="UP001164761">
    <property type="component" value="Chromosome"/>
</dbReference>
<evidence type="ECO:0000313" key="3">
    <source>
        <dbReference type="Proteomes" id="UP001164761"/>
    </source>
</evidence>
<sequence length="73" mass="8496">MEWATFNHEKNLSQPSFNSPSPIHGEVYPRIPAEAFDRETAALLMEYLVTEYEQKLLKAMKNSRKPSKLQPLF</sequence>
<dbReference type="EMBL" id="CP104067">
    <property type="protein sequence ID" value="WAH40624.1"/>
    <property type="molecule type" value="Genomic_DNA"/>
</dbReference>
<dbReference type="RefSeq" id="WP_268004523.1">
    <property type="nucleotide sequence ID" value="NZ_BSUT01000001.1"/>
</dbReference>
<protein>
    <submittedName>
        <fullName evidence="2">Uncharacterized protein</fullName>
    </submittedName>
</protein>